<evidence type="ECO:0000313" key="6">
    <source>
        <dbReference type="EMBL" id="KAL0947171.1"/>
    </source>
</evidence>
<evidence type="ECO:0000256" key="1">
    <source>
        <dbReference type="ARBA" id="ARBA00006035"/>
    </source>
</evidence>
<evidence type="ECO:0000313" key="7">
    <source>
        <dbReference type="Proteomes" id="UP001556367"/>
    </source>
</evidence>
<feature type="domain" description="DNA polymerase delta subunit OB-fold" evidence="5">
    <location>
        <begin position="41"/>
        <end position="172"/>
    </location>
</feature>
<gene>
    <name evidence="6" type="ORF">HGRIS_013296</name>
</gene>
<feature type="domain" description="DNA polymerase alpha/delta/epsilon subunit B" evidence="4">
    <location>
        <begin position="203"/>
        <end position="351"/>
    </location>
</feature>
<dbReference type="EMBL" id="JASNQZ010000015">
    <property type="protein sequence ID" value="KAL0947171.1"/>
    <property type="molecule type" value="Genomic_DNA"/>
</dbReference>
<evidence type="ECO:0000256" key="2">
    <source>
        <dbReference type="ARBA" id="ARBA00022705"/>
    </source>
</evidence>
<dbReference type="PANTHER" id="PTHR10416">
    <property type="entry name" value="DNA POLYMERASE DELTA SUBUNIT 2"/>
    <property type="match status" value="1"/>
</dbReference>
<dbReference type="PANTHER" id="PTHR10416:SF0">
    <property type="entry name" value="DNA POLYMERASE DELTA SUBUNIT 2"/>
    <property type="match status" value="1"/>
</dbReference>
<evidence type="ECO:0000259" key="5">
    <source>
        <dbReference type="Pfam" id="PF18018"/>
    </source>
</evidence>
<evidence type="ECO:0000259" key="4">
    <source>
        <dbReference type="Pfam" id="PF04042"/>
    </source>
</evidence>
<evidence type="ECO:0000256" key="3">
    <source>
        <dbReference type="SAM" id="MobiDB-lite"/>
    </source>
</evidence>
<dbReference type="Pfam" id="PF18018">
    <property type="entry name" value="DNA_pol_D_N"/>
    <property type="match status" value="1"/>
</dbReference>
<accession>A0ABR3IVB9</accession>
<comment type="similarity">
    <text evidence="1">Belongs to the DNA polymerase delta/II small subunit family.</text>
</comment>
<reference evidence="7" key="1">
    <citation type="submission" date="2024-06" db="EMBL/GenBank/DDBJ databases">
        <title>Multi-omics analyses provide insights into the biosynthesis of the anticancer antibiotic pleurotin in Hohenbuehelia grisea.</title>
        <authorList>
            <person name="Weaver J.A."/>
            <person name="Alberti F."/>
        </authorList>
    </citation>
    <scope>NUCLEOTIDE SEQUENCE [LARGE SCALE GENOMIC DNA]</scope>
    <source>
        <strain evidence="7">T-177</strain>
    </source>
</reference>
<dbReference type="InterPro" id="IPR024826">
    <property type="entry name" value="DNA_pol_delta/II_ssu"/>
</dbReference>
<evidence type="ECO:0008006" key="8">
    <source>
        <dbReference type="Google" id="ProtNLM"/>
    </source>
</evidence>
<keyword evidence="2" id="KW-0235">DNA replication</keyword>
<keyword evidence="7" id="KW-1185">Reference proteome</keyword>
<dbReference type="InterPro" id="IPR007185">
    <property type="entry name" value="DNA_pol_a/d/e_bsu"/>
</dbReference>
<feature type="domain" description="DNA polymerase alpha/delta/epsilon subunit B" evidence="4">
    <location>
        <begin position="369"/>
        <end position="442"/>
    </location>
</feature>
<dbReference type="Gene3D" id="2.40.50.430">
    <property type="match status" value="1"/>
</dbReference>
<feature type="region of interest" description="Disordered" evidence="3">
    <location>
        <begin position="497"/>
        <end position="529"/>
    </location>
</feature>
<proteinExistence type="inferred from homology"/>
<name>A0ABR3IVB9_9AGAR</name>
<dbReference type="InterPro" id="IPR040663">
    <property type="entry name" value="DNA_pol_D_N"/>
</dbReference>
<dbReference type="Pfam" id="PF04042">
    <property type="entry name" value="DNA_pol_E_B"/>
    <property type="match status" value="2"/>
</dbReference>
<sequence>MVDSIPESQSPLLRADSASVPVFESTPSFLITAGNRSYKHQYANIYFLRLRRLRKFAEERARQRWQHIDGNPVQIPRVLEVEKGKLCYVVGTVYMDMPLKPNVLEDIARDRSIPPPPMLSKYCSEDDSVMLEDESGRIKLVGDRLQKHQLVTGVIAGVLGIETPNGEFEVADMCFPGMAPQPQMQGSDVQGMNVDEASADAWVALVSGLDIGSSVSSELRNQLLVEYLSGEGGGQADQALGARISRLVVVGNSLAPVDLSTKTESLTVEDQKPRKYGQDTTNLSLEPIQTLSAHLHDIVQAMPVHILPGPNDPSGSILPQQPFPRTMMGPAASYPSFYCETNPSYIRISDVPEGEDEQPQPDGSHISRTFLVHSGQSIDDMFKYLPSPPHTRLSLLESTLKWRHMAPTAPDTLWCHPYFTDDPFILKETPNVYVVGGQKRFATRLVVEEGVDEESKKQCRIIIVPSFAETGTLVLVNLRSLDVKTVKFGMKGMAHINGGEPDSPNEADVVAEGAPAPSQLRSENSAMQE</sequence>
<comment type="caution">
    <text evidence="6">The sequence shown here is derived from an EMBL/GenBank/DDBJ whole genome shotgun (WGS) entry which is preliminary data.</text>
</comment>
<organism evidence="6 7">
    <name type="scientific">Hohenbuehelia grisea</name>
    <dbReference type="NCBI Taxonomy" id="104357"/>
    <lineage>
        <taxon>Eukaryota</taxon>
        <taxon>Fungi</taxon>
        <taxon>Dikarya</taxon>
        <taxon>Basidiomycota</taxon>
        <taxon>Agaricomycotina</taxon>
        <taxon>Agaricomycetes</taxon>
        <taxon>Agaricomycetidae</taxon>
        <taxon>Agaricales</taxon>
        <taxon>Pleurotineae</taxon>
        <taxon>Pleurotaceae</taxon>
        <taxon>Hohenbuehelia</taxon>
    </lineage>
</organism>
<protein>
    <recommendedName>
        <fullName evidence="8">DNA polymerase delta subunit 2</fullName>
    </recommendedName>
</protein>
<dbReference type="Gene3D" id="3.60.21.50">
    <property type="match status" value="1"/>
</dbReference>
<dbReference type="Proteomes" id="UP001556367">
    <property type="component" value="Unassembled WGS sequence"/>
</dbReference>
<feature type="compositionally biased region" description="Polar residues" evidence="3">
    <location>
        <begin position="519"/>
        <end position="529"/>
    </location>
</feature>